<evidence type="ECO:0000259" key="2">
    <source>
        <dbReference type="PROSITE" id="PS51444"/>
    </source>
</evidence>
<dbReference type="GO" id="GO:0005737">
    <property type="term" value="C:cytoplasm"/>
    <property type="evidence" value="ECO:0007669"/>
    <property type="project" value="TreeGrafter"/>
</dbReference>
<feature type="compositionally biased region" description="Polar residues" evidence="1">
    <location>
        <begin position="382"/>
        <end position="395"/>
    </location>
</feature>
<dbReference type="InterPro" id="IPR042201">
    <property type="entry name" value="FH2_Formin_sf"/>
</dbReference>
<name>A0A8S3YSY4_9EUPU</name>
<comment type="caution">
    <text evidence="3">The sequence shown here is derived from an EMBL/GenBank/DDBJ whole genome shotgun (WGS) entry which is preliminary data.</text>
</comment>
<dbReference type="InterPro" id="IPR015425">
    <property type="entry name" value="FH2_Formin"/>
</dbReference>
<accession>A0A8S3YSY4</accession>
<dbReference type="PANTHER" id="PTHR45920:SF4">
    <property type="entry name" value="FORMIN HOMOLOGY 2 DOMAIN CONTAINING, ISOFORM I"/>
    <property type="match status" value="1"/>
</dbReference>
<dbReference type="GO" id="GO:0051015">
    <property type="term" value="F:actin filament binding"/>
    <property type="evidence" value="ECO:0007669"/>
    <property type="project" value="TreeGrafter"/>
</dbReference>
<protein>
    <recommendedName>
        <fullName evidence="2">FH2 domain-containing protein</fullName>
    </recommendedName>
</protein>
<dbReference type="Pfam" id="PF02181">
    <property type="entry name" value="FH2"/>
    <property type="match status" value="1"/>
</dbReference>
<evidence type="ECO:0000313" key="3">
    <source>
        <dbReference type="EMBL" id="CAG5118431.1"/>
    </source>
</evidence>
<feature type="region of interest" description="Disordered" evidence="1">
    <location>
        <begin position="412"/>
        <end position="457"/>
    </location>
</feature>
<dbReference type="PROSITE" id="PS51444">
    <property type="entry name" value="FH2"/>
    <property type="match status" value="1"/>
</dbReference>
<dbReference type="Gene3D" id="1.20.58.2220">
    <property type="entry name" value="Formin, FH2 domain"/>
    <property type="match status" value="1"/>
</dbReference>
<reference evidence="3" key="1">
    <citation type="submission" date="2021-04" db="EMBL/GenBank/DDBJ databases">
        <authorList>
            <consortium name="Molecular Ecology Group"/>
        </authorList>
    </citation>
    <scope>NUCLEOTIDE SEQUENCE</scope>
</reference>
<dbReference type="GO" id="GO:0030866">
    <property type="term" value="P:cortical actin cytoskeleton organization"/>
    <property type="evidence" value="ECO:0007669"/>
    <property type="project" value="TreeGrafter"/>
</dbReference>
<dbReference type="AlphaFoldDB" id="A0A8S3YSY4"/>
<dbReference type="SUPFAM" id="SSF101447">
    <property type="entry name" value="Formin homology 2 domain (FH2 domain)"/>
    <property type="match status" value="1"/>
</dbReference>
<proteinExistence type="predicted"/>
<dbReference type="Gene3D" id="1.20.58.630">
    <property type="match status" value="1"/>
</dbReference>
<keyword evidence="4" id="KW-1185">Reference proteome</keyword>
<dbReference type="EMBL" id="CAJHNH020000553">
    <property type="protein sequence ID" value="CAG5118431.1"/>
    <property type="molecule type" value="Genomic_DNA"/>
</dbReference>
<evidence type="ECO:0000256" key="1">
    <source>
        <dbReference type="SAM" id="MobiDB-lite"/>
    </source>
</evidence>
<dbReference type="GO" id="GO:0005856">
    <property type="term" value="C:cytoskeleton"/>
    <property type="evidence" value="ECO:0007669"/>
    <property type="project" value="TreeGrafter"/>
</dbReference>
<dbReference type="Proteomes" id="UP000678393">
    <property type="component" value="Unassembled WGS sequence"/>
</dbReference>
<feature type="non-terminal residue" evidence="3">
    <location>
        <position position="1"/>
    </location>
</feature>
<dbReference type="PANTHER" id="PTHR45920">
    <property type="entry name" value="FORMIN HOMOLOGY 2 DOMAIN CONTAINING, ISOFORM I"/>
    <property type="match status" value="1"/>
</dbReference>
<gene>
    <name evidence="3" type="ORF">CUNI_LOCUS3989</name>
</gene>
<feature type="compositionally biased region" description="Basic residues" evidence="1">
    <location>
        <begin position="422"/>
        <end position="438"/>
    </location>
</feature>
<dbReference type="SMART" id="SM00498">
    <property type="entry name" value="FH2"/>
    <property type="match status" value="1"/>
</dbReference>
<evidence type="ECO:0000313" key="4">
    <source>
        <dbReference type="Proteomes" id="UP000678393"/>
    </source>
</evidence>
<dbReference type="OrthoDB" id="9806920at2759"/>
<organism evidence="3 4">
    <name type="scientific">Candidula unifasciata</name>
    <dbReference type="NCBI Taxonomy" id="100452"/>
    <lineage>
        <taxon>Eukaryota</taxon>
        <taxon>Metazoa</taxon>
        <taxon>Spiralia</taxon>
        <taxon>Lophotrochozoa</taxon>
        <taxon>Mollusca</taxon>
        <taxon>Gastropoda</taxon>
        <taxon>Heterobranchia</taxon>
        <taxon>Euthyneura</taxon>
        <taxon>Panpulmonata</taxon>
        <taxon>Eupulmonata</taxon>
        <taxon>Stylommatophora</taxon>
        <taxon>Helicina</taxon>
        <taxon>Helicoidea</taxon>
        <taxon>Geomitridae</taxon>
        <taxon>Candidula</taxon>
    </lineage>
</organism>
<feature type="region of interest" description="Disordered" evidence="1">
    <location>
        <begin position="364"/>
        <end position="400"/>
    </location>
</feature>
<sequence length="457" mass="51758">KQDGSTKKEITVLETKRSNAINIGLTVLPPARTIKAAILKMDNSIMNKEGIEKILTTMIPSEEEKAKIIEAQMANPDIPLGTAEQFLLTLSSIFELEARLKLWLFKLDYELTEQEVAEPLMDLKKGIVELRRNKTFKCILSAILTIGNFLNGAAVHAFNVEFLQRLPEIKDTVRKQSLLHHLCTLIIEQFPDTTDLYSEIGPITRCSRVDWDELAHKLNKMENDCKASWDYLQAIVKHDGSSTDLKGKMSTFLADAAERIMILNIIFKRVMNRYNKMLLYLGFPASEARDMKVNHFCKVISEFALEYRTTRDKVLQMLQKKANQRERKKTRGKMIVDTENFRSKKPASDDALKQILKNGYSGTDELAISGQRGRRRPVSDGKSVNATKGGTTTDSDMFDTGDDEILEACVRSAAAAPSSRPRERRRARTERKSLRRTLKGGLSFEEQQALGTNDDHV</sequence>
<feature type="domain" description="FH2" evidence="2">
    <location>
        <begin position="1"/>
        <end position="333"/>
    </location>
</feature>